<evidence type="ECO:0000256" key="8">
    <source>
        <dbReference type="ARBA" id="ARBA00022833"/>
    </source>
</evidence>
<dbReference type="Pfam" id="PF09190">
    <property type="entry name" value="DALR_2"/>
    <property type="match status" value="1"/>
</dbReference>
<dbReference type="KEGG" id="osu:NT6N_37610"/>
<dbReference type="InterPro" id="IPR014729">
    <property type="entry name" value="Rossmann-like_a/b/a_fold"/>
</dbReference>
<evidence type="ECO:0000313" key="16">
    <source>
        <dbReference type="EMBL" id="BDS08721.1"/>
    </source>
</evidence>
<dbReference type="PANTHER" id="PTHR10890">
    <property type="entry name" value="CYSTEINYL-TRNA SYNTHETASE"/>
    <property type="match status" value="1"/>
</dbReference>
<evidence type="ECO:0000256" key="4">
    <source>
        <dbReference type="ARBA" id="ARBA00022490"/>
    </source>
</evidence>
<dbReference type="InterPro" id="IPR032678">
    <property type="entry name" value="tRNA-synt_1_cat_dom"/>
</dbReference>
<evidence type="ECO:0000256" key="12">
    <source>
        <dbReference type="HAMAP-Rule" id="MF_00041"/>
    </source>
</evidence>
<evidence type="ECO:0000256" key="9">
    <source>
        <dbReference type="ARBA" id="ARBA00022840"/>
    </source>
</evidence>
<feature type="binding site" evidence="12">
    <location>
        <position position="32"/>
    </location>
    <ligand>
        <name>Zn(2+)</name>
        <dbReference type="ChEBI" id="CHEBI:29105"/>
    </ligand>
</feature>
<feature type="binding site" evidence="12">
    <location>
        <position position="245"/>
    </location>
    <ligand>
        <name>Zn(2+)</name>
        <dbReference type="ChEBI" id="CHEBI:29105"/>
    </ligand>
</feature>
<dbReference type="Gene3D" id="1.20.120.1910">
    <property type="entry name" value="Cysteine-tRNA ligase, C-terminal anti-codon recognition domain"/>
    <property type="match status" value="1"/>
</dbReference>
<dbReference type="EC" id="6.1.1.16" evidence="12"/>
<evidence type="ECO:0000256" key="2">
    <source>
        <dbReference type="ARBA" id="ARBA00005594"/>
    </source>
</evidence>
<comment type="cofactor">
    <cofactor evidence="12">
        <name>Zn(2+)</name>
        <dbReference type="ChEBI" id="CHEBI:29105"/>
    </cofactor>
    <text evidence="12">Binds 1 zinc ion per subunit.</text>
</comment>
<comment type="subcellular location">
    <subcellularLocation>
        <location evidence="1 12">Cytoplasm</location>
    </subcellularLocation>
</comment>
<keyword evidence="5 12" id="KW-0436">Ligase</keyword>
<dbReference type="InterPro" id="IPR024909">
    <property type="entry name" value="Cys-tRNA/MSH_ligase"/>
</dbReference>
<evidence type="ECO:0000259" key="14">
    <source>
        <dbReference type="Pfam" id="PF09190"/>
    </source>
</evidence>
<comment type="subunit">
    <text evidence="3 12">Monomer.</text>
</comment>
<name>A0AAT9FRV0_9BACT</name>
<keyword evidence="4 12" id="KW-0963">Cytoplasm</keyword>
<evidence type="ECO:0000256" key="7">
    <source>
        <dbReference type="ARBA" id="ARBA00022741"/>
    </source>
</evidence>
<dbReference type="NCBIfam" id="TIGR00435">
    <property type="entry name" value="cysS"/>
    <property type="match status" value="1"/>
</dbReference>
<feature type="short sequence motif" description="'HIGH' region" evidence="12">
    <location>
        <begin position="34"/>
        <end position="44"/>
    </location>
</feature>
<keyword evidence="7 12" id="KW-0547">Nucleotide-binding</keyword>
<dbReference type="InterPro" id="IPR015273">
    <property type="entry name" value="Cys-tRNA-synt_Ia_DALR"/>
</dbReference>
<dbReference type="Gene3D" id="3.40.50.620">
    <property type="entry name" value="HUPs"/>
    <property type="match status" value="1"/>
</dbReference>
<dbReference type="CDD" id="cd00672">
    <property type="entry name" value="CysRS_core"/>
    <property type="match status" value="1"/>
</dbReference>
<feature type="binding site" evidence="12">
    <location>
        <position position="280"/>
    </location>
    <ligand>
        <name>ATP</name>
        <dbReference type="ChEBI" id="CHEBI:30616"/>
    </ligand>
</feature>
<dbReference type="Pfam" id="PF01406">
    <property type="entry name" value="tRNA-synt_1e"/>
    <property type="match status" value="1"/>
</dbReference>
<evidence type="ECO:0000256" key="6">
    <source>
        <dbReference type="ARBA" id="ARBA00022723"/>
    </source>
</evidence>
<dbReference type="GO" id="GO:0005829">
    <property type="term" value="C:cytosol"/>
    <property type="evidence" value="ECO:0007669"/>
    <property type="project" value="TreeGrafter"/>
</dbReference>
<dbReference type="GO" id="GO:0004817">
    <property type="term" value="F:cysteine-tRNA ligase activity"/>
    <property type="evidence" value="ECO:0007669"/>
    <property type="project" value="UniProtKB-UniRule"/>
</dbReference>
<feature type="domain" description="Cysteinyl-tRNA synthetase class Ia DALR" evidence="14">
    <location>
        <begin position="361"/>
        <end position="405"/>
    </location>
</feature>
<comment type="catalytic activity">
    <reaction evidence="12">
        <text>tRNA(Cys) + L-cysteine + ATP = L-cysteinyl-tRNA(Cys) + AMP + diphosphate</text>
        <dbReference type="Rhea" id="RHEA:17773"/>
        <dbReference type="Rhea" id="RHEA-COMP:9661"/>
        <dbReference type="Rhea" id="RHEA-COMP:9679"/>
        <dbReference type="ChEBI" id="CHEBI:30616"/>
        <dbReference type="ChEBI" id="CHEBI:33019"/>
        <dbReference type="ChEBI" id="CHEBI:35235"/>
        <dbReference type="ChEBI" id="CHEBI:78442"/>
        <dbReference type="ChEBI" id="CHEBI:78517"/>
        <dbReference type="ChEBI" id="CHEBI:456215"/>
        <dbReference type="EC" id="6.1.1.16"/>
    </reaction>
</comment>
<keyword evidence="8 12" id="KW-0862">Zinc</keyword>
<evidence type="ECO:0000259" key="13">
    <source>
        <dbReference type="Pfam" id="PF01406"/>
    </source>
</evidence>
<dbReference type="HAMAP" id="MF_00041">
    <property type="entry name" value="Cys_tRNA_synth"/>
    <property type="match status" value="1"/>
</dbReference>
<organism evidence="16">
    <name type="scientific">Oceaniferula spumae</name>
    <dbReference type="NCBI Taxonomy" id="2979115"/>
    <lineage>
        <taxon>Bacteria</taxon>
        <taxon>Pseudomonadati</taxon>
        <taxon>Verrucomicrobiota</taxon>
        <taxon>Verrucomicrobiia</taxon>
        <taxon>Verrucomicrobiales</taxon>
        <taxon>Verrucomicrobiaceae</taxon>
        <taxon>Oceaniferula</taxon>
    </lineage>
</organism>
<keyword evidence="11 12" id="KW-0030">Aminoacyl-tRNA synthetase</keyword>
<dbReference type="GO" id="GO:0006423">
    <property type="term" value="P:cysteinyl-tRNA aminoacylation"/>
    <property type="evidence" value="ECO:0007669"/>
    <property type="project" value="UniProtKB-UniRule"/>
</dbReference>
<evidence type="ECO:0000256" key="3">
    <source>
        <dbReference type="ARBA" id="ARBA00011245"/>
    </source>
</evidence>
<dbReference type="Pfam" id="PF23493">
    <property type="entry name" value="CysS_C"/>
    <property type="match status" value="1"/>
</dbReference>
<dbReference type="GO" id="GO:0008270">
    <property type="term" value="F:zinc ion binding"/>
    <property type="evidence" value="ECO:0007669"/>
    <property type="project" value="UniProtKB-UniRule"/>
</dbReference>
<evidence type="ECO:0000256" key="5">
    <source>
        <dbReference type="ARBA" id="ARBA00022598"/>
    </source>
</evidence>
<dbReference type="PRINTS" id="PR00983">
    <property type="entry name" value="TRNASYNTHCYS"/>
</dbReference>
<feature type="binding site" evidence="12">
    <location>
        <position position="249"/>
    </location>
    <ligand>
        <name>Zn(2+)</name>
        <dbReference type="ChEBI" id="CHEBI:29105"/>
    </ligand>
</feature>
<keyword evidence="9 12" id="KW-0067">ATP-binding</keyword>
<dbReference type="AlphaFoldDB" id="A0AAT9FRV0"/>
<dbReference type="SUPFAM" id="SSF52374">
    <property type="entry name" value="Nucleotidylyl transferase"/>
    <property type="match status" value="1"/>
</dbReference>
<proteinExistence type="inferred from homology"/>
<sequence>MPSQTMTLFDTLTRSQRELTPLDGETFRFYCCGPTVYGPAHIGNFRTFVMHDVFRRVLETGGMKTLHVRNITDVDDKTIRDSQAAGKTLKDFTAGWTEKFHTDCTVLGCLPPHIEPSAIEHIPQQIAMIEQLIEKGHAYASDDGSVYFKVASFPDYGKLSHLDTRELDLGKTQNQRADADEYEKDSIADFVLWKSRKAEDGENFWSSPWGDGRPGWHLECSAMIKEYLGEDFDLHSGGVDLVFPHHENEIAQSQCSCGGNFAAHWFHITHLMVDGGKMSKSLGNLYTIDDLEAKGHTAMEVRYVLISGHYRKQLNFTLDSLHAAKEALAKLAKGREALGGGDSQSPSQAQDFHLFQPAWDSLNRDLNTPAALGHLFSGLKAAQKLEGKEAAANLAAFDAILNALGLELPSTEDTGSDIPAEVKDLADQRLAAKQNKDWAASDALRDQITALGWTIKDSPDGYEVSKL</sequence>
<dbReference type="GO" id="GO:0005524">
    <property type="term" value="F:ATP binding"/>
    <property type="evidence" value="ECO:0007669"/>
    <property type="project" value="UniProtKB-UniRule"/>
</dbReference>
<keyword evidence="6 12" id="KW-0479">Metal-binding</keyword>
<protein>
    <recommendedName>
        <fullName evidence="12">Cysteine--tRNA ligase</fullName>
        <ecNumber evidence="12">6.1.1.16</ecNumber>
    </recommendedName>
    <alternativeName>
        <fullName evidence="12">Cysteinyl-tRNA synthetase</fullName>
        <shortName evidence="12">CysRS</shortName>
    </alternativeName>
</protein>
<dbReference type="InterPro" id="IPR009080">
    <property type="entry name" value="tRNAsynth_Ia_anticodon-bd"/>
</dbReference>
<dbReference type="SUPFAM" id="SSF47323">
    <property type="entry name" value="Anticodon-binding domain of a subclass of class I aminoacyl-tRNA synthetases"/>
    <property type="match status" value="1"/>
</dbReference>
<evidence type="ECO:0000256" key="10">
    <source>
        <dbReference type="ARBA" id="ARBA00022917"/>
    </source>
</evidence>
<keyword evidence="10 12" id="KW-0648">Protein biosynthesis</keyword>
<reference evidence="16" key="1">
    <citation type="submission" date="2024-07" db="EMBL/GenBank/DDBJ databases">
        <title>Complete genome sequence of Verrucomicrobiaceae bacterium NT6N.</title>
        <authorList>
            <person name="Huang C."/>
            <person name="Takami H."/>
            <person name="Hamasaki K."/>
        </authorList>
    </citation>
    <scope>NUCLEOTIDE SEQUENCE</scope>
    <source>
        <strain evidence="16">NT6N</strain>
    </source>
</reference>
<dbReference type="InterPro" id="IPR015803">
    <property type="entry name" value="Cys-tRNA-ligase"/>
</dbReference>
<evidence type="ECO:0000256" key="1">
    <source>
        <dbReference type="ARBA" id="ARBA00004496"/>
    </source>
</evidence>
<feature type="binding site" evidence="12">
    <location>
        <position position="220"/>
    </location>
    <ligand>
        <name>Zn(2+)</name>
        <dbReference type="ChEBI" id="CHEBI:29105"/>
    </ligand>
</feature>
<feature type="domain" description="tRNA synthetases class I catalytic" evidence="13">
    <location>
        <begin position="21"/>
        <end position="325"/>
    </location>
</feature>
<dbReference type="EMBL" id="AP026866">
    <property type="protein sequence ID" value="BDS08721.1"/>
    <property type="molecule type" value="Genomic_DNA"/>
</dbReference>
<evidence type="ECO:0000256" key="11">
    <source>
        <dbReference type="ARBA" id="ARBA00023146"/>
    </source>
</evidence>
<feature type="short sequence motif" description="'KMSKS' region" evidence="12">
    <location>
        <begin position="277"/>
        <end position="281"/>
    </location>
</feature>
<dbReference type="InterPro" id="IPR056411">
    <property type="entry name" value="CysS_C"/>
</dbReference>
<feature type="domain" description="Cysteinyl-tRNA ligase anticodon binding" evidence="15">
    <location>
        <begin position="417"/>
        <end position="461"/>
    </location>
</feature>
<evidence type="ECO:0000259" key="15">
    <source>
        <dbReference type="Pfam" id="PF23493"/>
    </source>
</evidence>
<dbReference type="PANTHER" id="PTHR10890:SF3">
    <property type="entry name" value="CYSTEINE--TRNA LIGASE, CYTOPLASMIC"/>
    <property type="match status" value="1"/>
</dbReference>
<accession>A0AAT9FRV0</accession>
<gene>
    <name evidence="12 16" type="primary">cysS</name>
    <name evidence="16" type="ORF">NT6N_37610</name>
</gene>
<comment type="similarity">
    <text evidence="2 12">Belongs to the class-I aminoacyl-tRNA synthetase family.</text>
</comment>